<sequence>MAVDIFLKIEEPPIKGEARDDKHKEEIDVLAWSWGLSNSGSAHVGGGAGAGKVNVQDLSITKYIDSGSPELALSTASGRHHKKATLTVRKAGGDNPVEYLKIHMTEVLITSYSMGGSGGEDRLTENVTLNFAEYEIEYTPQKPDGTPDASKKTGWDIAANKKK</sequence>
<dbReference type="InterPro" id="IPR053165">
    <property type="entry name" value="HSI-I_assembly_Hcp1"/>
</dbReference>
<proteinExistence type="predicted"/>
<dbReference type="PANTHER" id="PTHR36152">
    <property type="entry name" value="CYTOPLASMIC PROTEIN-RELATED"/>
    <property type="match status" value="1"/>
</dbReference>
<accession>A0ABY7GJ44</accession>
<dbReference type="PANTHER" id="PTHR36152:SF5">
    <property type="entry name" value="PROTEIN HCP1"/>
    <property type="match status" value="1"/>
</dbReference>
<dbReference type="RefSeq" id="WP_255189204.1">
    <property type="nucleotide sequence ID" value="NZ_CP113517.1"/>
</dbReference>
<evidence type="ECO:0000256" key="1">
    <source>
        <dbReference type="SAM" id="MobiDB-lite"/>
    </source>
</evidence>
<reference evidence="2" key="1">
    <citation type="submission" date="2022-11" db="EMBL/GenBank/DDBJ databases">
        <title>Methylomonas rapida sp. nov., Carotenoid-Producing Obligate Methanotrophs with High Growth Characteristics and Biotechnological Potential.</title>
        <authorList>
            <person name="Tikhonova E.N."/>
            <person name="Suleimanov R.Z."/>
            <person name="Miroshnikov K."/>
            <person name="Oshkin I.Y."/>
            <person name="Belova S.E."/>
            <person name="Danilova O.V."/>
            <person name="Ashikhmin A."/>
            <person name="Konopkin A."/>
            <person name="But S.Y."/>
            <person name="Khmelenina V.N."/>
            <person name="Kuznetsov N."/>
            <person name="Pimenov N.V."/>
            <person name="Dedysh S.N."/>
        </authorList>
    </citation>
    <scope>NUCLEOTIDE SEQUENCE</scope>
    <source>
        <strain evidence="2">MP1</strain>
    </source>
</reference>
<gene>
    <name evidence="2" type="ORF">NM686_017895</name>
</gene>
<protein>
    <submittedName>
        <fullName evidence="2">Type VI secretion system tube protein Hcp</fullName>
    </submittedName>
</protein>
<name>A0ABY7GJ44_9GAMM</name>
<feature type="region of interest" description="Disordered" evidence="1">
    <location>
        <begin position="138"/>
        <end position="163"/>
    </location>
</feature>
<dbReference type="InterPro" id="IPR008514">
    <property type="entry name" value="T6SS_Hcp"/>
</dbReference>
<evidence type="ECO:0000313" key="3">
    <source>
        <dbReference type="Proteomes" id="UP001162780"/>
    </source>
</evidence>
<dbReference type="InterPro" id="IPR036624">
    <property type="entry name" value="Hcp1-lik_sf"/>
</dbReference>
<evidence type="ECO:0000313" key="2">
    <source>
        <dbReference type="EMBL" id="WAR44228.1"/>
    </source>
</evidence>
<dbReference type="Pfam" id="PF05638">
    <property type="entry name" value="T6SS_HCP"/>
    <property type="match status" value="1"/>
</dbReference>
<dbReference type="SUPFAM" id="SSF141452">
    <property type="entry name" value="Hcp1-like"/>
    <property type="match status" value="1"/>
</dbReference>
<dbReference type="Proteomes" id="UP001162780">
    <property type="component" value="Chromosome"/>
</dbReference>
<keyword evidence="3" id="KW-1185">Reference proteome</keyword>
<dbReference type="Gene3D" id="2.30.110.20">
    <property type="entry name" value="Hcp1-like"/>
    <property type="match status" value="1"/>
</dbReference>
<organism evidence="2 3">
    <name type="scientific">Methylomonas rapida</name>
    <dbReference type="NCBI Taxonomy" id="2963939"/>
    <lineage>
        <taxon>Bacteria</taxon>
        <taxon>Pseudomonadati</taxon>
        <taxon>Pseudomonadota</taxon>
        <taxon>Gammaproteobacteria</taxon>
        <taxon>Methylococcales</taxon>
        <taxon>Methylococcaceae</taxon>
        <taxon>Methylomonas</taxon>
    </lineage>
</organism>
<dbReference type="EMBL" id="CP113517">
    <property type="protein sequence ID" value="WAR44228.1"/>
    <property type="molecule type" value="Genomic_DNA"/>
</dbReference>